<accession>A0A9X0WMG7</accession>
<proteinExistence type="predicted"/>
<dbReference type="Gene3D" id="2.170.130.30">
    <property type="match status" value="1"/>
</dbReference>
<dbReference type="PROSITE" id="PS51257">
    <property type="entry name" value="PROKAR_LIPOPROTEIN"/>
    <property type="match status" value="1"/>
</dbReference>
<evidence type="ECO:0000313" key="6">
    <source>
        <dbReference type="Proteomes" id="UP001138780"/>
    </source>
</evidence>
<dbReference type="EMBL" id="MRXX01000004">
    <property type="protein sequence ID" value="MBK4779366.1"/>
    <property type="molecule type" value="Genomic_DNA"/>
</dbReference>
<dbReference type="Pfam" id="PF14478">
    <property type="entry name" value="DUF4430"/>
    <property type="match status" value="1"/>
</dbReference>
<evidence type="ECO:0000256" key="1">
    <source>
        <dbReference type="SAM" id="SignalP"/>
    </source>
</evidence>
<reference evidence="4 5" key="2">
    <citation type="submission" date="2021-03" db="EMBL/GenBank/DDBJ databases">
        <title>Human Oral Microbial Genomes.</title>
        <authorList>
            <person name="Johnston C.D."/>
            <person name="Chen T."/>
            <person name="Dewhirst F.E."/>
        </authorList>
    </citation>
    <scope>NUCLEOTIDE SEQUENCE [LARGE SCALE GENOMIC DNA]</scope>
    <source>
        <strain evidence="4 5">CCUG 66490</strain>
    </source>
</reference>
<evidence type="ECO:0000313" key="3">
    <source>
        <dbReference type="EMBL" id="MBK4779366.1"/>
    </source>
</evidence>
<evidence type="ECO:0000313" key="4">
    <source>
        <dbReference type="EMBL" id="QUB38801.1"/>
    </source>
</evidence>
<gene>
    <name evidence="3" type="ORF">BTU61_04030</name>
    <name evidence="4" type="ORF">J4854_09725</name>
</gene>
<dbReference type="InterPro" id="IPR027954">
    <property type="entry name" value="Transcobalamin-like_C"/>
</dbReference>
<dbReference type="Proteomes" id="UP001138780">
    <property type="component" value="Unassembled WGS sequence"/>
</dbReference>
<keyword evidence="1" id="KW-0732">Signal</keyword>
<protein>
    <submittedName>
        <fullName evidence="3">Cobalamin ECF transporter</fullName>
    </submittedName>
    <submittedName>
        <fullName evidence="4">DUF4430 domain-containing protein</fullName>
    </submittedName>
</protein>
<keyword evidence="5" id="KW-1185">Reference proteome</keyword>
<feature type="signal peptide" evidence="1">
    <location>
        <begin position="1"/>
        <end position="24"/>
    </location>
</feature>
<feature type="domain" description="Transcobalamin-like C-terminal" evidence="2">
    <location>
        <begin position="68"/>
        <end position="131"/>
    </location>
</feature>
<dbReference type="EMBL" id="CP072329">
    <property type="protein sequence ID" value="QUB38801.1"/>
    <property type="molecule type" value="Genomic_DNA"/>
</dbReference>
<evidence type="ECO:0000313" key="5">
    <source>
        <dbReference type="Proteomes" id="UP000676511"/>
    </source>
</evidence>
<reference evidence="3" key="1">
    <citation type="submission" date="2016-12" db="EMBL/GenBank/DDBJ databases">
        <title>Draft genome of Streptococcus lactarius CCUG 66490T type strain.</title>
        <authorList>
            <person name="Salva-Serra F."/>
            <person name="Engstrom-Jakobsson H."/>
            <person name="Thorell K."/>
            <person name="Gomila M."/>
            <person name="Gonzales-Siles L."/>
            <person name="Busquets A."/>
            <person name="Jaen-Luchoro D."/>
            <person name="Karlsson R."/>
            <person name="Kristiansson E."/>
            <person name="Moore E."/>
        </authorList>
    </citation>
    <scope>NUCLEOTIDE SEQUENCE</scope>
    <source>
        <strain evidence="3">CCUG 66490</strain>
    </source>
</reference>
<dbReference type="Proteomes" id="UP000676511">
    <property type="component" value="Chromosome"/>
</dbReference>
<organism evidence="3 6">
    <name type="scientific">Streptococcus lactarius</name>
    <dbReference type="NCBI Taxonomy" id="684066"/>
    <lineage>
        <taxon>Bacteria</taxon>
        <taxon>Bacillati</taxon>
        <taxon>Bacillota</taxon>
        <taxon>Bacilli</taxon>
        <taxon>Lactobacillales</taxon>
        <taxon>Streptococcaceae</taxon>
        <taxon>Streptococcus</taxon>
    </lineage>
</organism>
<dbReference type="RefSeq" id="WP_200772431.1">
    <property type="nucleotide sequence ID" value="NZ_CP072329.1"/>
</dbReference>
<dbReference type="AlphaFoldDB" id="A0A9X0WMG7"/>
<evidence type="ECO:0000259" key="2">
    <source>
        <dbReference type="Pfam" id="PF14478"/>
    </source>
</evidence>
<sequence>MLKKTISSWMTLLAALLLVGCASSNSTNHKPNSASTEVAKKNEISITVTITPDGQSTQSKTLKVEENSNLMKVLKANYKIEEKNGMITSIDGHSQDEAKGLYWMYKINGEMAPKGAAETTVKKGDKIEFYQEVYK</sequence>
<feature type="chain" id="PRO_5040741977" evidence="1">
    <location>
        <begin position="25"/>
        <end position="135"/>
    </location>
</feature>
<name>A0A9X0WMG7_9STRE</name>